<protein>
    <submittedName>
        <fullName evidence="1">Uncharacterized protein</fullName>
    </submittedName>
</protein>
<evidence type="ECO:0000313" key="2">
    <source>
        <dbReference type="Proteomes" id="UP001234989"/>
    </source>
</evidence>
<organism evidence="1 2">
    <name type="scientific">Solanum verrucosum</name>
    <dbReference type="NCBI Taxonomy" id="315347"/>
    <lineage>
        <taxon>Eukaryota</taxon>
        <taxon>Viridiplantae</taxon>
        <taxon>Streptophyta</taxon>
        <taxon>Embryophyta</taxon>
        <taxon>Tracheophyta</taxon>
        <taxon>Spermatophyta</taxon>
        <taxon>Magnoliopsida</taxon>
        <taxon>eudicotyledons</taxon>
        <taxon>Gunneridae</taxon>
        <taxon>Pentapetalae</taxon>
        <taxon>asterids</taxon>
        <taxon>lamiids</taxon>
        <taxon>Solanales</taxon>
        <taxon>Solanaceae</taxon>
        <taxon>Solanoideae</taxon>
        <taxon>Solaneae</taxon>
        <taxon>Solanum</taxon>
    </lineage>
</organism>
<evidence type="ECO:0000313" key="1">
    <source>
        <dbReference type="EMBL" id="WMV30157.1"/>
    </source>
</evidence>
<dbReference type="EMBL" id="CP133616">
    <property type="protein sequence ID" value="WMV30157.1"/>
    <property type="molecule type" value="Genomic_DNA"/>
</dbReference>
<reference evidence="1" key="1">
    <citation type="submission" date="2023-08" db="EMBL/GenBank/DDBJ databases">
        <title>A de novo genome assembly of Solanum verrucosum Schlechtendal, a Mexican diploid species geographically isolated from the other diploid A-genome species in potato relatives.</title>
        <authorList>
            <person name="Hosaka K."/>
        </authorList>
    </citation>
    <scope>NUCLEOTIDE SEQUENCE</scope>
    <source>
        <tissue evidence="1">Young leaves</tissue>
    </source>
</reference>
<name>A0AAF0TRH2_SOLVR</name>
<dbReference type="AlphaFoldDB" id="A0AAF0TRH2"/>
<gene>
    <name evidence="1" type="ORF">MTR67_023542</name>
</gene>
<dbReference type="Proteomes" id="UP001234989">
    <property type="component" value="Chromosome 5"/>
</dbReference>
<keyword evidence="2" id="KW-1185">Reference proteome</keyword>
<accession>A0AAF0TRH2</accession>
<proteinExistence type="predicted"/>
<sequence>MARRERRQGYYMVKWNIVMLNKRRPGYQKSKSSKQRFLNEMAVDISEDKALWKEVITTKYGELNPRCTEKVTTPYGWTVWRTIRALWKKI</sequence>